<reference evidence="2 3" key="1">
    <citation type="journal article" date="2019" name="Environ. Microbiol.">
        <title>At the nexus of three kingdoms: the genome of the mycorrhizal fungus Gigaspora margarita provides insights into plant, endobacterial and fungal interactions.</title>
        <authorList>
            <person name="Venice F."/>
            <person name="Ghignone S."/>
            <person name="Salvioli di Fossalunga A."/>
            <person name="Amselem J."/>
            <person name="Novero M."/>
            <person name="Xianan X."/>
            <person name="Sedzielewska Toro K."/>
            <person name="Morin E."/>
            <person name="Lipzen A."/>
            <person name="Grigoriev I.V."/>
            <person name="Henrissat B."/>
            <person name="Martin F.M."/>
            <person name="Bonfante P."/>
        </authorList>
    </citation>
    <scope>NUCLEOTIDE SEQUENCE [LARGE SCALE GENOMIC DNA]</scope>
    <source>
        <strain evidence="2 3">BEG34</strain>
    </source>
</reference>
<feature type="region of interest" description="Disordered" evidence="1">
    <location>
        <begin position="1"/>
        <end position="92"/>
    </location>
</feature>
<gene>
    <name evidence="2" type="ORF">F8M41_004778</name>
</gene>
<dbReference type="Proteomes" id="UP000439903">
    <property type="component" value="Unassembled WGS sequence"/>
</dbReference>
<organism evidence="2 3">
    <name type="scientific">Gigaspora margarita</name>
    <dbReference type="NCBI Taxonomy" id="4874"/>
    <lineage>
        <taxon>Eukaryota</taxon>
        <taxon>Fungi</taxon>
        <taxon>Fungi incertae sedis</taxon>
        <taxon>Mucoromycota</taxon>
        <taxon>Glomeromycotina</taxon>
        <taxon>Glomeromycetes</taxon>
        <taxon>Diversisporales</taxon>
        <taxon>Gigasporaceae</taxon>
        <taxon>Gigaspora</taxon>
    </lineage>
</organism>
<evidence type="ECO:0000313" key="2">
    <source>
        <dbReference type="EMBL" id="KAF0542081.1"/>
    </source>
</evidence>
<evidence type="ECO:0000313" key="3">
    <source>
        <dbReference type="Proteomes" id="UP000439903"/>
    </source>
</evidence>
<feature type="compositionally biased region" description="Polar residues" evidence="1">
    <location>
        <begin position="18"/>
        <end position="46"/>
    </location>
</feature>
<evidence type="ECO:0000256" key="1">
    <source>
        <dbReference type="SAM" id="MobiDB-lite"/>
    </source>
</evidence>
<name>A0A8H4AXP6_GIGMA</name>
<dbReference type="OrthoDB" id="2424032at2759"/>
<dbReference type="AlphaFoldDB" id="A0A8H4AXP6"/>
<feature type="compositionally biased region" description="Basic and acidic residues" evidence="1">
    <location>
        <begin position="58"/>
        <end position="70"/>
    </location>
</feature>
<keyword evidence="3" id="KW-1185">Reference proteome</keyword>
<accession>A0A8H4AXP6</accession>
<sequence>MATQNAPSIIDLIDDDLNTANPQTSDDSTKLFETSNNDAENETSYASENNNPESNNEEDLHNEFEEDIKQQPKKRKGNTTGTQKEKGKKVKK</sequence>
<comment type="caution">
    <text evidence="2">The sequence shown here is derived from an EMBL/GenBank/DDBJ whole genome shotgun (WGS) entry which is preliminary data.</text>
</comment>
<dbReference type="EMBL" id="WTPW01000145">
    <property type="protein sequence ID" value="KAF0542081.1"/>
    <property type="molecule type" value="Genomic_DNA"/>
</dbReference>
<protein>
    <submittedName>
        <fullName evidence="2">Uncharacterized protein</fullName>
    </submittedName>
</protein>
<proteinExistence type="predicted"/>